<reference evidence="1" key="3">
    <citation type="submission" date="2015-04" db="UniProtKB">
        <authorList>
            <consortium name="EnsemblPlants"/>
        </authorList>
    </citation>
    <scope>IDENTIFICATION</scope>
</reference>
<sequence length="167" mass="18618">MALKVHGLPMSTNIARALVCLEEVPANYEIVLIDLSTANKRSLEHTSLTDVLPRVLTLSHTISKYMLRKNNSELLKEHNLSNPTMESHHFDIPIAVISYLILPVYFGGELGMKSLADPSHFPGAYYMFTTPRATILNKFSLEMTWITVSDMLASPTVKVVEMAKVTA</sequence>
<name>A0A0D9V185_9ORYZ</name>
<dbReference type="EnsemblPlants" id="LPERR01G14640.1">
    <property type="protein sequence ID" value="LPERR01G14640.1"/>
    <property type="gene ID" value="LPERR01G14640"/>
</dbReference>
<dbReference type="STRING" id="77586.A0A0D9V185"/>
<dbReference type="Gene3D" id="3.40.30.10">
    <property type="entry name" value="Glutaredoxin"/>
    <property type="match status" value="1"/>
</dbReference>
<reference evidence="1 2" key="1">
    <citation type="submission" date="2012-08" db="EMBL/GenBank/DDBJ databases">
        <title>Oryza genome evolution.</title>
        <authorList>
            <person name="Wing R.A."/>
        </authorList>
    </citation>
    <scope>NUCLEOTIDE SEQUENCE</scope>
</reference>
<dbReference type="HOGENOM" id="CLU_011226_5_1_1"/>
<keyword evidence="2" id="KW-1185">Reference proteome</keyword>
<dbReference type="AlphaFoldDB" id="A0A0D9V185"/>
<dbReference type="Proteomes" id="UP000032180">
    <property type="component" value="Chromosome 1"/>
</dbReference>
<evidence type="ECO:0008006" key="3">
    <source>
        <dbReference type="Google" id="ProtNLM"/>
    </source>
</evidence>
<evidence type="ECO:0000313" key="2">
    <source>
        <dbReference type="Proteomes" id="UP000032180"/>
    </source>
</evidence>
<reference evidence="2" key="2">
    <citation type="submission" date="2013-12" db="EMBL/GenBank/DDBJ databases">
        <authorList>
            <person name="Yu Y."/>
            <person name="Lee S."/>
            <person name="de Baynast K."/>
            <person name="Wissotski M."/>
            <person name="Liu L."/>
            <person name="Talag J."/>
            <person name="Goicoechea J."/>
            <person name="Angelova A."/>
            <person name="Jetty R."/>
            <person name="Kudrna D."/>
            <person name="Golser W."/>
            <person name="Rivera L."/>
            <person name="Zhang J."/>
            <person name="Wing R."/>
        </authorList>
    </citation>
    <scope>NUCLEOTIDE SEQUENCE</scope>
</reference>
<evidence type="ECO:0000313" key="1">
    <source>
        <dbReference type="EnsemblPlants" id="LPERR01G14640.1"/>
    </source>
</evidence>
<dbReference type="Gramene" id="LPERR01G14640.1">
    <property type="protein sequence ID" value="LPERR01G14640.1"/>
    <property type="gene ID" value="LPERR01G14640"/>
</dbReference>
<proteinExistence type="predicted"/>
<protein>
    <recommendedName>
        <fullName evidence="3">GST N-terminal domain-containing protein</fullName>
    </recommendedName>
</protein>
<organism evidence="1 2">
    <name type="scientific">Leersia perrieri</name>
    <dbReference type="NCBI Taxonomy" id="77586"/>
    <lineage>
        <taxon>Eukaryota</taxon>
        <taxon>Viridiplantae</taxon>
        <taxon>Streptophyta</taxon>
        <taxon>Embryophyta</taxon>
        <taxon>Tracheophyta</taxon>
        <taxon>Spermatophyta</taxon>
        <taxon>Magnoliopsida</taxon>
        <taxon>Liliopsida</taxon>
        <taxon>Poales</taxon>
        <taxon>Poaceae</taxon>
        <taxon>BOP clade</taxon>
        <taxon>Oryzoideae</taxon>
        <taxon>Oryzeae</taxon>
        <taxon>Oryzinae</taxon>
        <taxon>Leersia</taxon>
    </lineage>
</organism>
<accession>A0A0D9V185</accession>